<dbReference type="Proteomes" id="UP000887159">
    <property type="component" value="Unassembled WGS sequence"/>
</dbReference>
<dbReference type="AlphaFoldDB" id="A0A8X6VBB2"/>
<proteinExistence type="predicted"/>
<dbReference type="EMBL" id="BMAU01021258">
    <property type="protein sequence ID" value="GFY06274.1"/>
    <property type="molecule type" value="Genomic_DNA"/>
</dbReference>
<name>A0A8X6VBB2_TRICX</name>
<comment type="caution">
    <text evidence="1">The sequence shown here is derived from an EMBL/GenBank/DDBJ whole genome shotgun (WGS) entry which is preliminary data.</text>
</comment>
<organism evidence="1 2">
    <name type="scientific">Trichonephila clavipes</name>
    <name type="common">Golden silk orbweaver</name>
    <name type="synonym">Nephila clavipes</name>
    <dbReference type="NCBI Taxonomy" id="2585209"/>
    <lineage>
        <taxon>Eukaryota</taxon>
        <taxon>Metazoa</taxon>
        <taxon>Ecdysozoa</taxon>
        <taxon>Arthropoda</taxon>
        <taxon>Chelicerata</taxon>
        <taxon>Arachnida</taxon>
        <taxon>Araneae</taxon>
        <taxon>Araneomorphae</taxon>
        <taxon>Entelegynae</taxon>
        <taxon>Araneoidea</taxon>
        <taxon>Nephilidae</taxon>
        <taxon>Trichonephila</taxon>
    </lineage>
</organism>
<evidence type="ECO:0000313" key="2">
    <source>
        <dbReference type="Proteomes" id="UP000887159"/>
    </source>
</evidence>
<keyword evidence="2" id="KW-1185">Reference proteome</keyword>
<protein>
    <submittedName>
        <fullName evidence="1">Uncharacterized protein</fullName>
    </submittedName>
</protein>
<gene>
    <name evidence="1" type="ORF">TNCV_2680661</name>
</gene>
<reference evidence="1" key="1">
    <citation type="submission" date="2020-08" db="EMBL/GenBank/DDBJ databases">
        <title>Multicomponent nature underlies the extraordinary mechanical properties of spider dragline silk.</title>
        <authorList>
            <person name="Kono N."/>
            <person name="Nakamura H."/>
            <person name="Mori M."/>
            <person name="Yoshida Y."/>
            <person name="Ohtoshi R."/>
            <person name="Malay A.D."/>
            <person name="Moran D.A.P."/>
            <person name="Tomita M."/>
            <person name="Numata K."/>
            <person name="Arakawa K."/>
        </authorList>
    </citation>
    <scope>NUCLEOTIDE SEQUENCE</scope>
</reference>
<sequence>MPVVSLSFEHHAGDSMVLFGSTPIFKENTLGWSGASHLSSPSTNLTRRLVARQLFRVPPHHETTIHLQTAMPSLGIKPRSYGTAVSITNHYSGWAAC</sequence>
<accession>A0A8X6VBB2</accession>
<evidence type="ECO:0000313" key="1">
    <source>
        <dbReference type="EMBL" id="GFY06274.1"/>
    </source>
</evidence>